<dbReference type="Gene3D" id="3.90.70.10">
    <property type="entry name" value="Cysteine proteinases"/>
    <property type="match status" value="1"/>
</dbReference>
<evidence type="ECO:0000313" key="2">
    <source>
        <dbReference type="Proteomes" id="UP000808349"/>
    </source>
</evidence>
<name>A0A9D7XIZ6_9BACT</name>
<dbReference type="AlphaFoldDB" id="A0A9D7XIZ6"/>
<sequence>MGKLSPNWRNVFKGALDGYFGTPPETFVHEGKTYTPNSFVSSISINPMIILL</sequence>
<dbReference type="EMBL" id="JADKFW010000016">
    <property type="protein sequence ID" value="MBK9719188.1"/>
    <property type="molecule type" value="Genomic_DNA"/>
</dbReference>
<evidence type="ECO:0000313" key="1">
    <source>
        <dbReference type="EMBL" id="MBK9719188.1"/>
    </source>
</evidence>
<dbReference type="Proteomes" id="UP000808349">
    <property type="component" value="Unassembled WGS sequence"/>
</dbReference>
<proteinExistence type="predicted"/>
<organism evidence="1 2">
    <name type="scientific">Candidatus Defluviibacterium haderslevense</name>
    <dbReference type="NCBI Taxonomy" id="2981993"/>
    <lineage>
        <taxon>Bacteria</taxon>
        <taxon>Pseudomonadati</taxon>
        <taxon>Bacteroidota</taxon>
        <taxon>Saprospiria</taxon>
        <taxon>Saprospirales</taxon>
        <taxon>Saprospiraceae</taxon>
        <taxon>Candidatus Defluviibacterium</taxon>
    </lineage>
</organism>
<accession>A0A9D7XIZ6</accession>
<protein>
    <submittedName>
        <fullName evidence="1">Uncharacterized protein</fullName>
    </submittedName>
</protein>
<gene>
    <name evidence="1" type="ORF">IPO85_17045</name>
</gene>
<comment type="caution">
    <text evidence="1">The sequence shown here is derived from an EMBL/GenBank/DDBJ whole genome shotgun (WGS) entry which is preliminary data.</text>
</comment>
<reference evidence="1 2" key="1">
    <citation type="submission" date="2020-10" db="EMBL/GenBank/DDBJ databases">
        <title>Connecting structure to function with the recovery of over 1000 high-quality activated sludge metagenome-assembled genomes encoding full-length rRNA genes using long-read sequencing.</title>
        <authorList>
            <person name="Singleton C.M."/>
            <person name="Petriglieri F."/>
            <person name="Kristensen J.M."/>
            <person name="Kirkegaard R.H."/>
            <person name="Michaelsen T.Y."/>
            <person name="Andersen M.H."/>
            <person name="Karst S.M."/>
            <person name="Dueholm M.S."/>
            <person name="Nielsen P.H."/>
            <person name="Albertsen M."/>
        </authorList>
    </citation>
    <scope>NUCLEOTIDE SEQUENCE [LARGE SCALE GENOMIC DNA]</scope>
    <source>
        <strain evidence="1">Ribe_18-Q3-R11-54_BAT3C.373</strain>
    </source>
</reference>